<name>A0A238WV59_9BACT</name>
<reference evidence="2" key="1">
    <citation type="submission" date="2017-06" db="EMBL/GenBank/DDBJ databases">
        <authorList>
            <person name="Varghese N."/>
            <person name="Submissions S."/>
        </authorList>
    </citation>
    <scope>NUCLEOTIDE SEQUENCE [LARGE SCALE GENOMIC DNA]</scope>
    <source>
        <strain evidence="2">DSM 28041</strain>
    </source>
</reference>
<dbReference type="EMBL" id="FZNS01000003">
    <property type="protein sequence ID" value="SNR50445.1"/>
    <property type="molecule type" value="Genomic_DNA"/>
</dbReference>
<gene>
    <name evidence="1" type="ORF">SAMN06269173_103142</name>
</gene>
<organism evidence="1 2">
    <name type="scientific">Hymenobacter mucosus</name>
    <dbReference type="NCBI Taxonomy" id="1411120"/>
    <lineage>
        <taxon>Bacteria</taxon>
        <taxon>Pseudomonadati</taxon>
        <taxon>Bacteroidota</taxon>
        <taxon>Cytophagia</taxon>
        <taxon>Cytophagales</taxon>
        <taxon>Hymenobacteraceae</taxon>
        <taxon>Hymenobacter</taxon>
    </lineage>
</organism>
<dbReference type="Proteomes" id="UP000198310">
    <property type="component" value="Unassembled WGS sequence"/>
</dbReference>
<accession>A0A238WV59</accession>
<evidence type="ECO:0000313" key="1">
    <source>
        <dbReference type="EMBL" id="SNR50445.1"/>
    </source>
</evidence>
<proteinExistence type="predicted"/>
<keyword evidence="2" id="KW-1185">Reference proteome</keyword>
<evidence type="ECO:0008006" key="3">
    <source>
        <dbReference type="Google" id="ProtNLM"/>
    </source>
</evidence>
<sequence>MKQQGTKEVPPGPVENLFGHSIVSSWKGDYLQAPAILLTAMRYSLPLLLAATLSGAALAPQSQSSAALSALVLQLAQPRKALPDLPVKEARRTLSQARQRYQRGLPAGTNLYLTARVLNEVAAPEPVLVAVDTWQGNHISGRIVRTTADGRATTATDPVDFDEPAVLDWLVLRPDGAEEGNYLGKFLELEDRLASLED</sequence>
<dbReference type="RefSeq" id="WP_089332225.1">
    <property type="nucleotide sequence ID" value="NZ_FZNS01000003.1"/>
</dbReference>
<evidence type="ECO:0000313" key="2">
    <source>
        <dbReference type="Proteomes" id="UP000198310"/>
    </source>
</evidence>
<dbReference type="AlphaFoldDB" id="A0A238WV59"/>
<protein>
    <recommendedName>
        <fullName evidence="3">DUF2314 domain-containing protein</fullName>
    </recommendedName>
</protein>